<feature type="signal peptide" evidence="1">
    <location>
        <begin position="1"/>
        <end position="20"/>
    </location>
</feature>
<dbReference type="Proteomes" id="UP001153636">
    <property type="component" value="Chromosome 5"/>
</dbReference>
<evidence type="ECO:0000313" key="3">
    <source>
        <dbReference type="Proteomes" id="UP001153636"/>
    </source>
</evidence>
<gene>
    <name evidence="2" type="ORF">PSYICH_LOCUS11127</name>
</gene>
<sequence length="187" mass="20335">MERKCVLIILCLLVLKFSFAQLEDNTDDRKFNARGILSSLASGFINRGFITTGTAAGASQIVSLNISNLLVLVLLKALVFAATSIGANHWKGGEYREVEHEKFFTDDEILMYLSYLTGSSGCLQKIACQQPEKAKKYAAAGDLLLKVSKMFSLKTSLDYDISIQELEQASNVGLAGGSCGSFECTKI</sequence>
<reference evidence="2" key="1">
    <citation type="submission" date="2022-01" db="EMBL/GenBank/DDBJ databases">
        <authorList>
            <person name="King R."/>
        </authorList>
    </citation>
    <scope>NUCLEOTIDE SEQUENCE</scope>
</reference>
<name>A0A9P0GEI6_9CUCU</name>
<keyword evidence="3" id="KW-1185">Reference proteome</keyword>
<proteinExistence type="predicted"/>
<accession>A0A9P0GEI6</accession>
<dbReference type="EMBL" id="OV651817">
    <property type="protein sequence ID" value="CAH1110538.1"/>
    <property type="molecule type" value="Genomic_DNA"/>
</dbReference>
<dbReference type="OrthoDB" id="6363452at2759"/>
<keyword evidence="1" id="KW-0732">Signal</keyword>
<dbReference type="AlphaFoldDB" id="A0A9P0GEI6"/>
<organism evidence="2 3">
    <name type="scientific">Psylliodes chrysocephalus</name>
    <dbReference type="NCBI Taxonomy" id="3402493"/>
    <lineage>
        <taxon>Eukaryota</taxon>
        <taxon>Metazoa</taxon>
        <taxon>Ecdysozoa</taxon>
        <taxon>Arthropoda</taxon>
        <taxon>Hexapoda</taxon>
        <taxon>Insecta</taxon>
        <taxon>Pterygota</taxon>
        <taxon>Neoptera</taxon>
        <taxon>Endopterygota</taxon>
        <taxon>Coleoptera</taxon>
        <taxon>Polyphaga</taxon>
        <taxon>Cucujiformia</taxon>
        <taxon>Chrysomeloidea</taxon>
        <taxon>Chrysomelidae</taxon>
        <taxon>Galerucinae</taxon>
        <taxon>Alticini</taxon>
        <taxon>Psylliodes</taxon>
    </lineage>
</organism>
<feature type="chain" id="PRO_5040402303" evidence="1">
    <location>
        <begin position="21"/>
        <end position="187"/>
    </location>
</feature>
<protein>
    <submittedName>
        <fullName evidence="2">Uncharacterized protein</fullName>
    </submittedName>
</protein>
<evidence type="ECO:0000256" key="1">
    <source>
        <dbReference type="SAM" id="SignalP"/>
    </source>
</evidence>
<evidence type="ECO:0000313" key="2">
    <source>
        <dbReference type="EMBL" id="CAH1110538.1"/>
    </source>
</evidence>